<comment type="similarity">
    <text evidence="5">Belongs to the ligand-gated ion channel (TC 1.A.9) family.</text>
</comment>
<dbReference type="InterPro" id="IPR036734">
    <property type="entry name" value="Neur_chan_lig-bd_sf"/>
</dbReference>
<evidence type="ECO:0000256" key="2">
    <source>
        <dbReference type="ARBA" id="ARBA00022692"/>
    </source>
</evidence>
<keyword evidence="5" id="KW-0406">Ion transport</keyword>
<feature type="transmembrane region" description="Helical" evidence="5">
    <location>
        <begin position="278"/>
        <end position="301"/>
    </location>
</feature>
<keyword evidence="4 5" id="KW-0472">Membrane</keyword>
<keyword evidence="7" id="KW-1185">Reference proteome</keyword>
<dbReference type="FunFam" id="2.70.170.10:FF:000028">
    <property type="entry name" value="AcetylCholine Receptor"/>
    <property type="match status" value="1"/>
</dbReference>
<feature type="transmembrane region" description="Helical" evidence="5">
    <location>
        <begin position="539"/>
        <end position="557"/>
    </location>
</feature>
<comment type="subcellular location">
    <subcellularLocation>
        <location evidence="1">Membrane</location>
        <topology evidence="1">Multi-pass membrane protein</topology>
    </subcellularLocation>
</comment>
<accession>A0AAF5DN17</accession>
<evidence type="ECO:0000256" key="4">
    <source>
        <dbReference type="ARBA" id="ARBA00023136"/>
    </source>
</evidence>
<dbReference type="PROSITE" id="PS00236">
    <property type="entry name" value="NEUROTR_ION_CHANNEL"/>
    <property type="match status" value="1"/>
</dbReference>
<dbReference type="InterPro" id="IPR038050">
    <property type="entry name" value="Neuro_actylchol_rec"/>
</dbReference>
<protein>
    <submittedName>
        <fullName evidence="8">Neurotransmitter-gated ion-channel transmembrane domain-containing protein</fullName>
    </submittedName>
</protein>
<dbReference type="GO" id="GO:0016020">
    <property type="term" value="C:membrane"/>
    <property type="evidence" value="ECO:0007669"/>
    <property type="project" value="UniProtKB-SubCell"/>
</dbReference>
<keyword evidence="2 5" id="KW-0812">Transmembrane</keyword>
<dbReference type="Pfam" id="PF02931">
    <property type="entry name" value="Neur_chan_LBD"/>
    <property type="match status" value="1"/>
</dbReference>
<dbReference type="InterPro" id="IPR006202">
    <property type="entry name" value="Neur_chan_lig-bd"/>
</dbReference>
<keyword evidence="3 5" id="KW-1133">Transmembrane helix</keyword>
<keyword evidence="5" id="KW-0407">Ion channel</keyword>
<reference evidence="8" key="1">
    <citation type="submission" date="2024-02" db="UniProtKB">
        <authorList>
            <consortium name="WormBaseParasite"/>
        </authorList>
    </citation>
    <scope>IDENTIFICATION</scope>
</reference>
<sequence>RYYIYIYTYLLKKMRLLLLILLYYLFFIPIINGFFVQKHKNRFKAAEVGNKKDRNKNMYDDENDDELYDPNNRLSSYLRKHAKPYRRPVLNPNERLDVYVKASLYQIVDIDQRNNLATISGYFDVWWHDPYLTWNVTEFDNISRTFVPVKNIWKPEFHLYHSIQGRTPDYDQHATAQVENDGRIRMFVPITSRALCPINVKYFPFDTQNCSFMCGSWSYQEKYVKFIVENQDVFLGGFFDSQEWLLLDATITSNIMNYTGNETYSMVEMMLTLRRQSFYYVFNLVFPTTLVSLVAVIGFHAPINATGRRESKFRLGIMTLLSMSVMLLMLVDEMKFSLASIPGQRGSFSDVPLLGIYYMTLIFIISVATCTSSIFVHLEKYALRNQNFYSIPCYLRFLSAKKLFCCYVPEPLRVNKGEDFKINKNIKLQSRHSSLDSTIFKKLIPTDINFVDCTQQTIPQKNENFEDCLIKSSGHADNNNITSAAAHPEQLFEPSNMDLHKIDLLISLMRDFIDLKHKMQQRNLLPPHWERVIRRLEHVSLTFYLLMIVLDLALFLWPEIWY</sequence>
<dbReference type="GO" id="GO:0004888">
    <property type="term" value="F:transmembrane signaling receptor activity"/>
    <property type="evidence" value="ECO:0007669"/>
    <property type="project" value="InterPro"/>
</dbReference>
<feature type="transmembrane region" description="Helical" evidence="5">
    <location>
        <begin position="313"/>
        <end position="331"/>
    </location>
</feature>
<name>A0AAF5DN17_STRER</name>
<dbReference type="InterPro" id="IPR036719">
    <property type="entry name" value="Neuro-gated_channel_TM_sf"/>
</dbReference>
<dbReference type="SUPFAM" id="SSF63712">
    <property type="entry name" value="Nicotinic receptor ligand binding domain-like"/>
    <property type="match status" value="1"/>
</dbReference>
<feature type="transmembrane region" description="Helical" evidence="5">
    <location>
        <begin position="351"/>
        <end position="376"/>
    </location>
</feature>
<dbReference type="AlphaFoldDB" id="A0AAF5DN17"/>
<proteinExistence type="inferred from homology"/>
<dbReference type="PRINTS" id="PR00252">
    <property type="entry name" value="NRIONCHANNEL"/>
</dbReference>
<dbReference type="CDD" id="cd19051">
    <property type="entry name" value="LGIC_TM_cation"/>
    <property type="match status" value="1"/>
</dbReference>
<evidence type="ECO:0000256" key="1">
    <source>
        <dbReference type="ARBA" id="ARBA00004141"/>
    </source>
</evidence>
<evidence type="ECO:0000256" key="3">
    <source>
        <dbReference type="ARBA" id="ARBA00022989"/>
    </source>
</evidence>
<evidence type="ECO:0000313" key="7">
    <source>
        <dbReference type="Proteomes" id="UP000035681"/>
    </source>
</evidence>
<dbReference type="Gene3D" id="1.20.58.390">
    <property type="entry name" value="Neurotransmitter-gated ion-channel transmembrane domain"/>
    <property type="match status" value="1"/>
</dbReference>
<dbReference type="InterPro" id="IPR018000">
    <property type="entry name" value="Neurotransmitter_ion_chnl_CS"/>
</dbReference>
<dbReference type="CDD" id="cd18989">
    <property type="entry name" value="LGIC_ECD_cation"/>
    <property type="match status" value="1"/>
</dbReference>
<feature type="domain" description="Neurotransmitter-gated ion-channel ligand-binding" evidence="6">
    <location>
        <begin position="73"/>
        <end position="276"/>
    </location>
</feature>
<evidence type="ECO:0000256" key="5">
    <source>
        <dbReference type="RuleBase" id="RU000687"/>
    </source>
</evidence>
<organism evidence="7 8">
    <name type="scientific">Strongyloides stercoralis</name>
    <name type="common">Threadworm</name>
    <dbReference type="NCBI Taxonomy" id="6248"/>
    <lineage>
        <taxon>Eukaryota</taxon>
        <taxon>Metazoa</taxon>
        <taxon>Ecdysozoa</taxon>
        <taxon>Nematoda</taxon>
        <taxon>Chromadorea</taxon>
        <taxon>Rhabditida</taxon>
        <taxon>Tylenchina</taxon>
        <taxon>Panagrolaimomorpha</taxon>
        <taxon>Strongyloidoidea</taxon>
        <taxon>Strongyloididae</taxon>
        <taxon>Strongyloides</taxon>
    </lineage>
</organism>
<dbReference type="WBParaSite" id="TCONS_00016034.p1">
    <property type="protein sequence ID" value="TCONS_00016034.p1"/>
    <property type="gene ID" value="XLOC_010594"/>
</dbReference>
<dbReference type="Proteomes" id="UP000035681">
    <property type="component" value="Unplaced"/>
</dbReference>
<dbReference type="PANTHER" id="PTHR18945">
    <property type="entry name" value="NEUROTRANSMITTER GATED ION CHANNEL"/>
    <property type="match status" value="1"/>
</dbReference>
<evidence type="ECO:0000259" key="6">
    <source>
        <dbReference type="Pfam" id="PF02931"/>
    </source>
</evidence>
<dbReference type="GO" id="GO:0005230">
    <property type="term" value="F:extracellular ligand-gated monoatomic ion channel activity"/>
    <property type="evidence" value="ECO:0007669"/>
    <property type="project" value="InterPro"/>
</dbReference>
<evidence type="ECO:0000313" key="8">
    <source>
        <dbReference type="WBParaSite" id="TCONS_00016034.p1"/>
    </source>
</evidence>
<dbReference type="Gene3D" id="2.70.170.10">
    <property type="entry name" value="Neurotransmitter-gated ion-channel ligand-binding domain"/>
    <property type="match status" value="1"/>
</dbReference>
<feature type="transmembrane region" description="Helical" evidence="5">
    <location>
        <begin position="16"/>
        <end position="35"/>
    </location>
</feature>
<dbReference type="FunFam" id="1.20.58.390:FF:000136">
    <property type="entry name" value="Ligand-Gated ion Channel"/>
    <property type="match status" value="1"/>
</dbReference>
<keyword evidence="5" id="KW-0813">Transport</keyword>
<dbReference type="InterPro" id="IPR006201">
    <property type="entry name" value="Neur_channel"/>
</dbReference>
<dbReference type="SUPFAM" id="SSF90112">
    <property type="entry name" value="Neurotransmitter-gated ion-channel transmembrane pore"/>
    <property type="match status" value="1"/>
</dbReference>